<evidence type="ECO:0000256" key="6">
    <source>
        <dbReference type="RuleBase" id="RU000682"/>
    </source>
</evidence>
<dbReference type="KEGG" id="mcal:110287263"/>
<keyword evidence="3 5" id="KW-0371">Homeobox</keyword>
<feature type="domain" description="Homeobox" evidence="8">
    <location>
        <begin position="90"/>
        <end position="150"/>
    </location>
</feature>
<protein>
    <submittedName>
        <fullName evidence="10">Rhox homeobox family member 1-like</fullName>
    </submittedName>
</protein>
<evidence type="ECO:0000256" key="3">
    <source>
        <dbReference type="ARBA" id="ARBA00023155"/>
    </source>
</evidence>
<dbReference type="InterPro" id="IPR009057">
    <property type="entry name" value="Homeodomain-like_sf"/>
</dbReference>
<dbReference type="SMART" id="SM00389">
    <property type="entry name" value="HOX"/>
    <property type="match status" value="1"/>
</dbReference>
<dbReference type="InterPro" id="IPR001356">
    <property type="entry name" value="HD"/>
</dbReference>
<dbReference type="Gene3D" id="1.10.10.60">
    <property type="entry name" value="Homeodomain-like"/>
    <property type="match status" value="1"/>
</dbReference>
<dbReference type="Pfam" id="PF00046">
    <property type="entry name" value="Homeodomain"/>
    <property type="match status" value="1"/>
</dbReference>
<feature type="compositionally biased region" description="Polar residues" evidence="7">
    <location>
        <begin position="158"/>
        <end position="169"/>
    </location>
</feature>
<dbReference type="GO" id="GO:0000981">
    <property type="term" value="F:DNA-binding transcription factor activity, RNA polymerase II-specific"/>
    <property type="evidence" value="ECO:0007669"/>
    <property type="project" value="InterPro"/>
</dbReference>
<dbReference type="PROSITE" id="PS50071">
    <property type="entry name" value="HOMEOBOX_2"/>
    <property type="match status" value="1"/>
</dbReference>
<evidence type="ECO:0000313" key="10">
    <source>
        <dbReference type="RefSeq" id="XP_021009578.1"/>
    </source>
</evidence>
<dbReference type="PANTHER" id="PTHR24329:SF565">
    <property type="entry name" value="REPRODUCTIVE HOMEOBOX 10"/>
    <property type="match status" value="1"/>
</dbReference>
<evidence type="ECO:0000256" key="4">
    <source>
        <dbReference type="ARBA" id="ARBA00023242"/>
    </source>
</evidence>
<dbReference type="PROSITE" id="PS00027">
    <property type="entry name" value="HOMEOBOX_1"/>
    <property type="match status" value="1"/>
</dbReference>
<dbReference type="SUPFAM" id="SSF46689">
    <property type="entry name" value="Homeodomain-like"/>
    <property type="match status" value="1"/>
</dbReference>
<dbReference type="RefSeq" id="XP_021009578.1">
    <property type="nucleotide sequence ID" value="XM_021153919.1"/>
</dbReference>
<dbReference type="InterPro" id="IPR017970">
    <property type="entry name" value="Homeobox_CS"/>
</dbReference>
<name>A0A6P5P631_MUSCR</name>
<keyword evidence="4 5" id="KW-0539">Nucleus</keyword>
<feature type="region of interest" description="Disordered" evidence="7">
    <location>
        <begin position="158"/>
        <end position="181"/>
    </location>
</feature>
<comment type="subcellular location">
    <subcellularLocation>
        <location evidence="1 5 6">Nucleus</location>
    </subcellularLocation>
</comment>
<dbReference type="FunFam" id="1.10.10.60:FF:000580">
    <property type="entry name" value="Reproductive homeobox on X chromosome 11"/>
    <property type="match status" value="1"/>
</dbReference>
<dbReference type="Proteomes" id="UP000515126">
    <property type="component" value="Chromosome X"/>
</dbReference>
<keyword evidence="2 5" id="KW-0238">DNA-binding</keyword>
<evidence type="ECO:0000313" key="9">
    <source>
        <dbReference type="Proteomes" id="UP000515126"/>
    </source>
</evidence>
<dbReference type="GO" id="GO:0000977">
    <property type="term" value="F:RNA polymerase II transcription regulatory region sequence-specific DNA binding"/>
    <property type="evidence" value="ECO:0007669"/>
    <property type="project" value="TreeGrafter"/>
</dbReference>
<dbReference type="GeneID" id="110287263"/>
<feature type="region of interest" description="Disordered" evidence="7">
    <location>
        <begin position="48"/>
        <end position="93"/>
    </location>
</feature>
<evidence type="ECO:0000259" key="8">
    <source>
        <dbReference type="PROSITE" id="PS50071"/>
    </source>
</evidence>
<dbReference type="CDD" id="cd00086">
    <property type="entry name" value="homeodomain"/>
    <property type="match status" value="1"/>
</dbReference>
<evidence type="ECO:0000256" key="7">
    <source>
        <dbReference type="SAM" id="MobiDB-lite"/>
    </source>
</evidence>
<evidence type="ECO:0000256" key="5">
    <source>
        <dbReference type="PROSITE-ProRule" id="PRU00108"/>
    </source>
</evidence>
<sequence length="201" mass="23310">MESKYFYFDLDYYGVSFYEEVIVTESQQRAEARAAHCHFGRGVRDLHELGQDDHPTFKYKQPYSSKTRKETQARPKEPTKAAGAVSRRSNNRQIKNKKFTNAQMCELEKAFQETQYPDAHQRKALAKLIDVDECKVKSWFKNNRAKYRRKHKELLLSNATSGTSNNFSAQMKEDPKSSTSLPEEPIGFIVCQQHLGKSCWS</sequence>
<feature type="DNA-binding region" description="Homeobox" evidence="5">
    <location>
        <begin position="92"/>
        <end position="151"/>
    </location>
</feature>
<evidence type="ECO:0000256" key="1">
    <source>
        <dbReference type="ARBA" id="ARBA00004123"/>
    </source>
</evidence>
<dbReference type="AlphaFoldDB" id="A0A6P5P631"/>
<dbReference type="GO" id="GO:0005634">
    <property type="term" value="C:nucleus"/>
    <property type="evidence" value="ECO:0007669"/>
    <property type="project" value="UniProtKB-SubCell"/>
</dbReference>
<evidence type="ECO:0000256" key="2">
    <source>
        <dbReference type="ARBA" id="ARBA00023125"/>
    </source>
</evidence>
<dbReference type="PANTHER" id="PTHR24329">
    <property type="entry name" value="HOMEOBOX PROTEIN ARISTALESS"/>
    <property type="match status" value="1"/>
</dbReference>
<gene>
    <name evidence="10" type="primary">LOC110287263</name>
</gene>
<organism evidence="9 10">
    <name type="scientific">Mus caroli</name>
    <name type="common">Ryukyu mouse</name>
    <name type="synonym">Ricefield mouse</name>
    <dbReference type="NCBI Taxonomy" id="10089"/>
    <lineage>
        <taxon>Eukaryota</taxon>
        <taxon>Metazoa</taxon>
        <taxon>Chordata</taxon>
        <taxon>Craniata</taxon>
        <taxon>Vertebrata</taxon>
        <taxon>Euteleostomi</taxon>
        <taxon>Mammalia</taxon>
        <taxon>Eutheria</taxon>
        <taxon>Euarchontoglires</taxon>
        <taxon>Glires</taxon>
        <taxon>Rodentia</taxon>
        <taxon>Myomorpha</taxon>
        <taxon>Muroidea</taxon>
        <taxon>Muridae</taxon>
        <taxon>Murinae</taxon>
        <taxon>Mus</taxon>
        <taxon>Mus</taxon>
    </lineage>
</organism>
<accession>A0A6P5P631</accession>
<feature type="compositionally biased region" description="Basic and acidic residues" evidence="7">
    <location>
        <begin position="67"/>
        <end position="79"/>
    </location>
</feature>
<keyword evidence="9" id="KW-1185">Reference proteome</keyword>
<reference evidence="10" key="1">
    <citation type="submission" date="2025-08" db="UniProtKB">
        <authorList>
            <consortium name="RefSeq"/>
        </authorList>
    </citation>
    <scope>IDENTIFICATION</scope>
</reference>
<proteinExistence type="predicted"/>
<dbReference type="InterPro" id="IPR050649">
    <property type="entry name" value="Paired_Homeobox_TFs"/>
</dbReference>